<dbReference type="InterPro" id="IPR042099">
    <property type="entry name" value="ANL_N_sf"/>
</dbReference>
<evidence type="ECO:0000256" key="2">
    <source>
        <dbReference type="SAM" id="MobiDB-lite"/>
    </source>
</evidence>
<feature type="domain" description="AMP-dependent synthetase/ligase" evidence="3">
    <location>
        <begin position="1312"/>
        <end position="1730"/>
    </location>
</feature>
<evidence type="ECO:0000313" key="6">
    <source>
        <dbReference type="WBParaSite" id="GPLIN_000301200"/>
    </source>
</evidence>
<dbReference type="PANTHER" id="PTHR22754">
    <property type="entry name" value="DISCO-INTERACTING PROTEIN 2 DIP2 -RELATED"/>
    <property type="match status" value="1"/>
</dbReference>
<feature type="domain" description="AMP-binding enzyme C-terminal" evidence="4">
    <location>
        <begin position="1791"/>
        <end position="1894"/>
    </location>
</feature>
<protein>
    <submittedName>
        <fullName evidence="6">AMP-binding domain-containing protein</fullName>
    </submittedName>
</protein>
<feature type="region of interest" description="Disordered" evidence="2">
    <location>
        <begin position="755"/>
        <end position="789"/>
    </location>
</feature>
<dbReference type="InterPro" id="IPR037337">
    <property type="entry name" value="Dip2-like_dom"/>
</dbReference>
<keyword evidence="5" id="KW-1185">Reference proteome</keyword>
<dbReference type="Gene3D" id="3.30.300.30">
    <property type="match status" value="2"/>
</dbReference>
<feature type="region of interest" description="Disordered" evidence="2">
    <location>
        <begin position="122"/>
        <end position="144"/>
    </location>
</feature>
<feature type="compositionally biased region" description="Basic and acidic residues" evidence="2">
    <location>
        <begin position="248"/>
        <end position="258"/>
    </location>
</feature>
<name>A0A183BQX6_GLOPA</name>
<dbReference type="Pfam" id="PF23024">
    <property type="entry name" value="AMP-dom_DIP2-like"/>
    <property type="match status" value="1"/>
</dbReference>
<evidence type="ECO:0000259" key="4">
    <source>
        <dbReference type="Pfam" id="PF23024"/>
    </source>
</evidence>
<feature type="region of interest" description="Disordered" evidence="2">
    <location>
        <begin position="543"/>
        <end position="576"/>
    </location>
</feature>
<feature type="region of interest" description="Disordered" evidence="2">
    <location>
        <begin position="329"/>
        <end position="353"/>
    </location>
</feature>
<dbReference type="Pfam" id="PF00501">
    <property type="entry name" value="AMP-binding"/>
    <property type="match status" value="2"/>
</dbReference>
<feature type="region of interest" description="Disordered" evidence="2">
    <location>
        <begin position="59"/>
        <end position="94"/>
    </location>
</feature>
<dbReference type="CDD" id="cd05905">
    <property type="entry name" value="Dip2"/>
    <property type="match status" value="1"/>
</dbReference>
<dbReference type="Gene3D" id="3.40.50.12780">
    <property type="entry name" value="N-terminal domain of ligase-like"/>
    <property type="match status" value="3"/>
</dbReference>
<dbReference type="InterPro" id="IPR025110">
    <property type="entry name" value="AMP-bd_C"/>
</dbReference>
<dbReference type="InterPro" id="IPR000873">
    <property type="entry name" value="AMP-dep_synth/lig_dom"/>
</dbReference>
<reference evidence="6" key="3">
    <citation type="submission" date="2016-06" db="UniProtKB">
        <authorList>
            <consortium name="WormBaseParasite"/>
        </authorList>
    </citation>
    <scope>IDENTIFICATION</scope>
</reference>
<comment type="similarity">
    <text evidence="1">Belongs to the DIP2 family.</text>
</comment>
<feature type="compositionally biased region" description="Low complexity" evidence="2">
    <location>
        <begin position="760"/>
        <end position="773"/>
    </location>
</feature>
<dbReference type="WBParaSite" id="GPLIN_000301200">
    <property type="protein sequence ID" value="GPLIN_000301200"/>
    <property type="gene ID" value="GPLIN_000301200"/>
</dbReference>
<feature type="compositionally biased region" description="Polar residues" evidence="2">
    <location>
        <begin position="59"/>
        <end position="68"/>
    </location>
</feature>
<feature type="region of interest" description="Disordered" evidence="2">
    <location>
        <begin position="234"/>
        <end position="295"/>
    </location>
</feature>
<dbReference type="FunFam" id="3.30.300.30:FF:000001">
    <property type="entry name" value="DIP2 disco-interacting protein 2 homolog C"/>
    <property type="match status" value="1"/>
</dbReference>
<feature type="compositionally biased region" description="Polar residues" evidence="2">
    <location>
        <begin position="130"/>
        <end position="141"/>
    </location>
</feature>
<reference evidence="5" key="1">
    <citation type="submission" date="2013-12" db="EMBL/GenBank/DDBJ databases">
        <authorList>
            <person name="Aslett M."/>
        </authorList>
    </citation>
    <scope>NUCLEOTIDE SEQUENCE [LARGE SCALE GENOMIC DNA]</scope>
    <source>
        <strain evidence="5">Lindley</strain>
    </source>
</reference>
<feature type="compositionally biased region" description="Basic and acidic residues" evidence="2">
    <location>
        <begin position="271"/>
        <end position="290"/>
    </location>
</feature>
<proteinExistence type="inferred from homology"/>
<dbReference type="SUPFAM" id="SSF56801">
    <property type="entry name" value="Acetyl-CoA synthetase-like"/>
    <property type="match status" value="2"/>
</dbReference>
<sequence>MYVLMEHRSPERRPTKSALPFVERHRQPLLRGRAVVHSSHPSSPHPSALRYRYSITTPSVNGSASAQLTGKRKESGTDEISRRKTSEVKGQQQLRRRQFVRQNGFVAIDSDENNVERTINKKSIAEDIQDQQNASRPSRNMPSDLACPSRIRQIQPPPPPNIARIGEEKAPSKALQTSEGVRVDVVGDIERRRAPGFQPQLRFAPRQGIKYASSKVRPVNKTVQVNRDDDAGVEQFEDDKHRGARERKRVEEEKENTVRKRATHRTTPTTTRKELRLASRGGKEESELLKRDRHQQQQNNNNIYAQVAWHNTNSSSNSDKMNLRRAITKSEWSPGGEQPQKRRFALSRSKSQSRNNLLLTQHKASLEQFQMGRSKTATNLAFVANESSMIGDHFSLSRRGGPLALLRRGANLRKLSLQRCRPAFSGAKSAVIELFDAEESDQRRGERERAEMLSVCQFEWVQRELKAFAERRHLALGRRRKVRIADLGADQLHAQLAARQAKAVQGQSSNNYGGRLFQRPRKKPLHEYYNDDDAELEALANTVDPSAPQPNGQLIVPSRGDFPAASTSGAPPPSLPRSIDSVLYKWANTQPKSVAAVQLDSGGKAVGSLTYGKLLSRANKVAYHLLTRQVTVNSGGVKERVHLCLPDDRVALVFPNSEPLAFLVAFYGCLLAGVVPVPIEVPMPKRDVAGLQQFGFFLGSCGAHVALTSESCMKVLPKAGSVSTSAPSGVNPHFATSSSGAGMLLHSPSSTFAPSGAFPSSTTGSTGSGSSSGAQRDHNPFIHHSPPLNPNDVADFKGWPRLHWVVTEHLGKPSKDWTLPSLVADDHSAYIEYTFDREGSIKGVEWSRQAMLSHSRTIGAAAGFKEDETMVCVVDFKRDVGLWFAMIAAILHGMRVHFVPYSLMKVNPTAWLSQVTRHCAQHAVAKSRDLHWSLMAVGDHSQIQLKSLRCLLVADGANPWSLSSCDQFIATFKSHGIWPGALCPCAGSAETGIVAMRRPSHPEQNVARNGGTSTNCSTSGRGVLSMLALSHCVVRVDQENSLTSLTLQDTGQVIPGGMAVVVKLAGPPKLCRADEVGEICLHSPSTANCYHGLKGLSQNVFAMLPLGHDDKPIGPLEYVRSGLAGFLGPEGLIFTVGCKQSLLHVSGRVHSADDLIATVLAVEPMKFVYRGRIAVFSVSVLRDERVCIVCEQRAELSEDDAFNWMVRVVQACDSIHQLGIYCLVLTSLGGIYVTETRRRFLDGCLHPSTLLMCPQNCVLNLPKPREPPAEVGPAAMFVGNIVQGVRIAGAQGKELPMLANECVSLAEILRYRAQHSPEHVLYSLLNSRGVETDALTSSQLLKRAERIAALLTEKGRLSPGDHVALIFPPGLDLVSAVFGCFFASLVPICIRPPSVHNFHNSMLTVRMIIDVSKAVALLSNGALIKLLRSKELSHRVNAKAWPTILDIEDAPSLSVARSKMRKSGGGGVAEPPLRQPDDICYLDFAVSTTGQLSGIAVTALGVATQCKSLKMACELYPSRSVTVCLDPYSGLGFTLWCLCSVYSGHQSLLVPPLELEQNPLVWLQTLNQNRSRDTFCTYSVMELCLKELAVQVGQLKEKGMNLSSLRNCVVVAEERPRVQLCNAFIKVFGPLGLSPRAVSTSFGCRVNPAIGMQGAVSPDPTTVFVDARALRNDRVTLVEKGAPHSIALMESGKLLPGVKVVIANPKTLGQCADTHLGEIWVASGHSASGFFSLFGEEAHLQTNHFNARLKTGDTTTKFARTGYLGFLRQTQAITADGELHDAVFVVGALEEALMLRGMRFHPVDIELSVARAHRRIDESCVFTWTHLLVVVAETHAPEAEALDLVPAITSALLEDHHLIVGVVVVLDPGTIPINSRGEKQRMHLRELFLKDQLDPIYVAYNM</sequence>
<dbReference type="InterPro" id="IPR045851">
    <property type="entry name" value="AMP-bd_C_sf"/>
</dbReference>
<dbReference type="PANTHER" id="PTHR22754:SF32">
    <property type="entry name" value="DISCO-INTERACTING PROTEIN 2"/>
    <property type="match status" value="1"/>
</dbReference>
<dbReference type="Proteomes" id="UP000050741">
    <property type="component" value="Unassembled WGS sequence"/>
</dbReference>
<organism evidence="5 6">
    <name type="scientific">Globodera pallida</name>
    <name type="common">Potato cyst nematode worm</name>
    <name type="synonym">Heterodera pallida</name>
    <dbReference type="NCBI Taxonomy" id="36090"/>
    <lineage>
        <taxon>Eukaryota</taxon>
        <taxon>Metazoa</taxon>
        <taxon>Ecdysozoa</taxon>
        <taxon>Nematoda</taxon>
        <taxon>Chromadorea</taxon>
        <taxon>Rhabditida</taxon>
        <taxon>Tylenchina</taxon>
        <taxon>Tylenchomorpha</taxon>
        <taxon>Tylenchoidea</taxon>
        <taxon>Heteroderidae</taxon>
        <taxon>Heteroderinae</taxon>
        <taxon>Globodera</taxon>
    </lineage>
</organism>
<evidence type="ECO:0000313" key="5">
    <source>
        <dbReference type="Proteomes" id="UP000050741"/>
    </source>
</evidence>
<feature type="domain" description="AMP-dependent synthetase/ligase" evidence="3">
    <location>
        <begin position="585"/>
        <end position="1091"/>
    </location>
</feature>
<accession>A0A183BQX6</accession>
<reference evidence="5" key="2">
    <citation type="submission" date="2014-05" db="EMBL/GenBank/DDBJ databases">
        <title>The genome and life-stage specific transcriptomes of Globodera pallida elucidate key aspects of plant parasitism by a cyst nematode.</title>
        <authorList>
            <person name="Cotton J.A."/>
            <person name="Lilley C.J."/>
            <person name="Jones L.M."/>
            <person name="Kikuchi T."/>
            <person name="Reid A.J."/>
            <person name="Thorpe P."/>
            <person name="Tsai I.J."/>
            <person name="Beasley H."/>
            <person name="Blok V."/>
            <person name="Cock P.J.A."/>
            <person name="Van den Akker S.E."/>
            <person name="Holroyd N."/>
            <person name="Hunt M."/>
            <person name="Mantelin S."/>
            <person name="Naghra H."/>
            <person name="Pain A."/>
            <person name="Palomares-Rius J.E."/>
            <person name="Zarowiecki M."/>
            <person name="Berriman M."/>
            <person name="Jones J.T."/>
            <person name="Urwin P.E."/>
        </authorList>
    </citation>
    <scope>NUCLEOTIDE SEQUENCE [LARGE SCALE GENOMIC DNA]</scope>
    <source>
        <strain evidence="5">Lindley</strain>
    </source>
</reference>
<evidence type="ECO:0000259" key="3">
    <source>
        <dbReference type="Pfam" id="PF00501"/>
    </source>
</evidence>
<evidence type="ECO:0000256" key="1">
    <source>
        <dbReference type="ARBA" id="ARBA00007735"/>
    </source>
</evidence>
<feature type="compositionally biased region" description="Basic and acidic residues" evidence="2">
    <location>
        <begin position="71"/>
        <end position="87"/>
    </location>
</feature>